<dbReference type="Gene3D" id="3.60.10.10">
    <property type="entry name" value="Endonuclease/exonuclease/phosphatase"/>
    <property type="match status" value="1"/>
</dbReference>
<protein>
    <recommendedName>
        <fullName evidence="3">Endonuclease/exonuclease/phosphatase domain-containing protein</fullName>
    </recommendedName>
</protein>
<dbReference type="InterPro" id="IPR036691">
    <property type="entry name" value="Endo/exonu/phosph_ase_sf"/>
</dbReference>
<accession>K5UMH5</accession>
<dbReference type="SUPFAM" id="SSF56219">
    <property type="entry name" value="DNase I-like"/>
    <property type="match status" value="1"/>
</dbReference>
<gene>
    <name evidence="1" type="ORF">PHACADRAFT_103486</name>
</gene>
<dbReference type="InParanoid" id="K5UMH5"/>
<dbReference type="EMBL" id="JH930477">
    <property type="protein sequence ID" value="EKM50886.1"/>
    <property type="molecule type" value="Genomic_DNA"/>
</dbReference>
<dbReference type="OrthoDB" id="2799478at2759"/>
<feature type="non-terminal residue" evidence="1">
    <location>
        <position position="1"/>
    </location>
</feature>
<dbReference type="GeneID" id="18907266"/>
<sequence length="183" mass="20740">LVTGRAILLSIPWQNDCTLHLLNVYAPNDPTENQRFWSQLLEHWTTNHSPPPKADIMLGDFNLVEDKLDRLPLHADHAGAVAELNALKTCLGLYNGWHTTYRNKREFSFLQGSTGSQSCIDHIYASYTLLQIASQWNIICTGLLTDHSMVSTHLVNRTTPFIGSGRWTMPLLLMHDEEIAPYI</sequence>
<reference evidence="1 2" key="1">
    <citation type="journal article" date="2012" name="BMC Genomics">
        <title>Comparative genomics of the white-rot fungi, Phanerochaete carnosa and P. chrysosporium, to elucidate the genetic basis of the distinct wood types they colonize.</title>
        <authorList>
            <person name="Suzuki H."/>
            <person name="MacDonald J."/>
            <person name="Syed K."/>
            <person name="Salamov A."/>
            <person name="Hori C."/>
            <person name="Aerts A."/>
            <person name="Henrissat B."/>
            <person name="Wiebenga A."/>
            <person name="vanKuyk P.A."/>
            <person name="Barry K."/>
            <person name="Lindquist E."/>
            <person name="LaButti K."/>
            <person name="Lapidus A."/>
            <person name="Lucas S."/>
            <person name="Coutinho P."/>
            <person name="Gong Y."/>
            <person name="Samejima M."/>
            <person name="Mahadevan R."/>
            <person name="Abou-Zaid M."/>
            <person name="de Vries R.P."/>
            <person name="Igarashi K."/>
            <person name="Yadav J.S."/>
            <person name="Grigoriev I.V."/>
            <person name="Master E.R."/>
        </authorList>
    </citation>
    <scope>NUCLEOTIDE SEQUENCE [LARGE SCALE GENOMIC DNA]</scope>
    <source>
        <strain evidence="1 2">HHB-10118-sp</strain>
    </source>
</reference>
<dbReference type="Proteomes" id="UP000008370">
    <property type="component" value="Unassembled WGS sequence"/>
</dbReference>
<name>K5UMH5_PHACS</name>
<proteinExistence type="predicted"/>
<evidence type="ECO:0008006" key="3">
    <source>
        <dbReference type="Google" id="ProtNLM"/>
    </source>
</evidence>
<dbReference type="AlphaFoldDB" id="K5UMH5"/>
<evidence type="ECO:0000313" key="2">
    <source>
        <dbReference type="Proteomes" id="UP000008370"/>
    </source>
</evidence>
<dbReference type="RefSeq" id="XP_007400053.1">
    <property type="nucleotide sequence ID" value="XM_007399991.1"/>
</dbReference>
<dbReference type="KEGG" id="pco:PHACADRAFT_103486"/>
<keyword evidence="2" id="KW-1185">Reference proteome</keyword>
<organism evidence="1 2">
    <name type="scientific">Phanerochaete carnosa (strain HHB-10118-sp)</name>
    <name type="common">White-rot fungus</name>
    <name type="synonym">Peniophora carnosa</name>
    <dbReference type="NCBI Taxonomy" id="650164"/>
    <lineage>
        <taxon>Eukaryota</taxon>
        <taxon>Fungi</taxon>
        <taxon>Dikarya</taxon>
        <taxon>Basidiomycota</taxon>
        <taxon>Agaricomycotina</taxon>
        <taxon>Agaricomycetes</taxon>
        <taxon>Polyporales</taxon>
        <taxon>Phanerochaetaceae</taxon>
        <taxon>Phanerochaete</taxon>
    </lineage>
</organism>
<dbReference type="HOGENOM" id="CLU_049840_2_1_1"/>
<evidence type="ECO:0000313" key="1">
    <source>
        <dbReference type="EMBL" id="EKM50886.1"/>
    </source>
</evidence>